<dbReference type="Pfam" id="PF16119">
    <property type="entry name" value="DUF4835"/>
    <property type="match status" value="1"/>
</dbReference>
<evidence type="ECO:0000313" key="2">
    <source>
        <dbReference type="Proteomes" id="UP000831290"/>
    </source>
</evidence>
<dbReference type="AlphaFoldDB" id="A0A9E6ZYS5"/>
<protein>
    <submittedName>
        <fullName evidence="1">DUF4835 family protein</fullName>
    </submittedName>
</protein>
<dbReference type="Proteomes" id="UP000831290">
    <property type="component" value="Chromosome"/>
</dbReference>
<dbReference type="KEGG" id="fbm:MQE35_18290"/>
<sequence length="290" mass="33785">MLVLINCFFAFSQELNCNIIVNSDQIEQTNQQVFKTLERALNDYVNKTRWTNREYTVNERINCNMLITVTSFDNNNRFDATLQIQSNRPVFNSTYETPVFNYQDKQFSFNYLEFEPLFYNSNTFESNLVSVITYYIYIILGIDADTFALNGGTDYFNQARSIVNLAQGSGYLGWRQIDGNRTRWELIDNLLSNTFSEYRQAMYEYHRLGLDLMAEDTQDAKENISKSIKLLGKLNNKRPNSFVLQTFFDAKADEIKSIFSDGPKVDIRSLKSILEKIAPLHASNWSDIKY</sequence>
<reference evidence="1" key="1">
    <citation type="submission" date="2022-03" db="EMBL/GenBank/DDBJ databases">
        <title>Description of Abyssus ytuae gen. nov., sp. nov., a novel member of the family Flavobacteriaceae isolated from the sediment of Mariana Trench.</title>
        <authorList>
            <person name="Zhang J."/>
            <person name="Xu X."/>
        </authorList>
    </citation>
    <scope>NUCLEOTIDE SEQUENCE</scope>
    <source>
        <strain evidence="1">MT3330</strain>
    </source>
</reference>
<organism evidence="1 2">
    <name type="scientific">Abyssalbus ytuae</name>
    <dbReference type="NCBI Taxonomy" id="2926907"/>
    <lineage>
        <taxon>Bacteria</taxon>
        <taxon>Pseudomonadati</taxon>
        <taxon>Bacteroidota</taxon>
        <taxon>Flavobacteriia</taxon>
        <taxon>Flavobacteriales</taxon>
        <taxon>Flavobacteriaceae</taxon>
        <taxon>Abyssalbus</taxon>
    </lineage>
</organism>
<gene>
    <name evidence="1" type="ORF">MQE35_18290</name>
</gene>
<keyword evidence="2" id="KW-1185">Reference proteome</keyword>
<dbReference type="RefSeq" id="WP_255843316.1">
    <property type="nucleotide sequence ID" value="NZ_CP094358.1"/>
</dbReference>
<evidence type="ECO:0000313" key="1">
    <source>
        <dbReference type="EMBL" id="UOB17677.1"/>
    </source>
</evidence>
<accession>A0A9E6ZYS5</accession>
<dbReference type="InterPro" id="IPR032274">
    <property type="entry name" value="DUF4835"/>
</dbReference>
<proteinExistence type="predicted"/>
<name>A0A9E6ZYS5_9FLAO</name>
<dbReference type="EMBL" id="CP094358">
    <property type="protein sequence ID" value="UOB17677.1"/>
    <property type="molecule type" value="Genomic_DNA"/>
</dbReference>